<organism evidence="4 5">
    <name type="scientific">Flexistipes sinusarabici</name>
    <dbReference type="NCBI Taxonomy" id="2352"/>
    <lineage>
        <taxon>Bacteria</taxon>
        <taxon>Pseudomonadati</taxon>
        <taxon>Deferribacterota</taxon>
        <taxon>Deferribacteres</taxon>
        <taxon>Deferribacterales</taxon>
        <taxon>Flexistipitaceae</taxon>
        <taxon>Flexistipes</taxon>
    </lineage>
</organism>
<evidence type="ECO:0000256" key="2">
    <source>
        <dbReference type="ARBA" id="ARBA00023239"/>
    </source>
</evidence>
<dbReference type="InterPro" id="IPR001303">
    <property type="entry name" value="Aldolase_II/adducin_N"/>
</dbReference>
<name>A0A3D5QAI2_FLESI</name>
<dbReference type="SMART" id="SM01007">
    <property type="entry name" value="Aldolase_II"/>
    <property type="match status" value="1"/>
</dbReference>
<gene>
    <name evidence="4" type="ORF">DHM44_03505</name>
</gene>
<dbReference type="AlphaFoldDB" id="A0A3D5QAI2"/>
<keyword evidence="2 4" id="KW-0456">Lyase</keyword>
<dbReference type="Gene3D" id="3.40.225.10">
    <property type="entry name" value="Class II aldolase/adducin N-terminal domain"/>
    <property type="match status" value="1"/>
</dbReference>
<evidence type="ECO:0000313" key="5">
    <source>
        <dbReference type="Proteomes" id="UP000262325"/>
    </source>
</evidence>
<dbReference type="OMA" id="NDSHSGN"/>
<sequence>MRIEDQFVFYGKKCVKEGMTTSFFGNISFLQGDLLYITASGAMLDDLGRNDILQLNIKKESPAEKRASSELCVHRKIYERTSFKSVIHTHSLYTVILSKYKSQLSFQLSEVLPFLENIPVVEGRSGSMQLAENVATAAEKSTLVVVKEHGVFAQAPSLKEAYVRISALEYISKKTVLEQIYYRG</sequence>
<dbReference type="PANTHER" id="PTHR22789">
    <property type="entry name" value="FUCULOSE PHOSPHATE ALDOLASE"/>
    <property type="match status" value="1"/>
</dbReference>
<protein>
    <submittedName>
        <fullName evidence="4">Fuculose phosphate aldolase</fullName>
        <ecNumber evidence="4">4.1.2.17</ecNumber>
    </submittedName>
</protein>
<dbReference type="SUPFAM" id="SSF53639">
    <property type="entry name" value="AraD/HMP-PK domain-like"/>
    <property type="match status" value="1"/>
</dbReference>
<feature type="domain" description="Class II aldolase/adducin N-terminal" evidence="3">
    <location>
        <begin position="5"/>
        <end position="176"/>
    </location>
</feature>
<dbReference type="EC" id="4.1.2.17" evidence="4"/>
<accession>A0A3D5QAI2</accession>
<dbReference type="Proteomes" id="UP000262325">
    <property type="component" value="Unassembled WGS sequence"/>
</dbReference>
<proteinExistence type="predicted"/>
<evidence type="ECO:0000259" key="3">
    <source>
        <dbReference type="SMART" id="SM01007"/>
    </source>
</evidence>
<reference evidence="4 5" key="1">
    <citation type="journal article" date="2018" name="Nat. Biotechnol.">
        <title>A standardized bacterial taxonomy based on genome phylogeny substantially revises the tree of life.</title>
        <authorList>
            <person name="Parks D.H."/>
            <person name="Chuvochina M."/>
            <person name="Waite D.W."/>
            <person name="Rinke C."/>
            <person name="Skarshewski A."/>
            <person name="Chaumeil P.A."/>
            <person name="Hugenholtz P."/>
        </authorList>
    </citation>
    <scope>NUCLEOTIDE SEQUENCE [LARGE SCALE GENOMIC DNA]</scope>
    <source>
        <strain evidence="4">UBA8672</strain>
    </source>
</reference>
<dbReference type="PANTHER" id="PTHR22789:SF0">
    <property type="entry name" value="3-OXO-TETRONATE 4-PHOSPHATE DECARBOXYLASE-RELATED"/>
    <property type="match status" value="1"/>
</dbReference>
<dbReference type="GO" id="GO:0008738">
    <property type="term" value="F:L-fuculose-phosphate aldolase activity"/>
    <property type="evidence" value="ECO:0007669"/>
    <property type="project" value="UniProtKB-EC"/>
</dbReference>
<dbReference type="GO" id="GO:0019323">
    <property type="term" value="P:pentose catabolic process"/>
    <property type="evidence" value="ECO:0007669"/>
    <property type="project" value="TreeGrafter"/>
</dbReference>
<evidence type="ECO:0000256" key="1">
    <source>
        <dbReference type="ARBA" id="ARBA00022723"/>
    </source>
</evidence>
<evidence type="ECO:0000313" key="4">
    <source>
        <dbReference type="EMBL" id="HCW92728.1"/>
    </source>
</evidence>
<dbReference type="Pfam" id="PF00596">
    <property type="entry name" value="Aldolase_II"/>
    <property type="match status" value="1"/>
</dbReference>
<keyword evidence="1" id="KW-0479">Metal-binding</keyword>
<dbReference type="GO" id="GO:0005829">
    <property type="term" value="C:cytosol"/>
    <property type="evidence" value="ECO:0007669"/>
    <property type="project" value="TreeGrafter"/>
</dbReference>
<dbReference type="InterPro" id="IPR050197">
    <property type="entry name" value="Aldolase_class_II_sugar_metab"/>
</dbReference>
<dbReference type="GO" id="GO:0046872">
    <property type="term" value="F:metal ion binding"/>
    <property type="evidence" value="ECO:0007669"/>
    <property type="project" value="UniProtKB-KW"/>
</dbReference>
<dbReference type="EMBL" id="DPPF01000072">
    <property type="protein sequence ID" value="HCW92728.1"/>
    <property type="molecule type" value="Genomic_DNA"/>
</dbReference>
<dbReference type="InterPro" id="IPR036409">
    <property type="entry name" value="Aldolase_II/adducin_N_sf"/>
</dbReference>
<comment type="caution">
    <text evidence="4">The sequence shown here is derived from an EMBL/GenBank/DDBJ whole genome shotgun (WGS) entry which is preliminary data.</text>
</comment>